<name>A0A256ISE8_HALEZ</name>
<protein>
    <submittedName>
        <fullName evidence="1">Uncharacterized protein</fullName>
    </submittedName>
</protein>
<proteinExistence type="predicted"/>
<evidence type="ECO:0000313" key="1">
    <source>
        <dbReference type="EMBL" id="OYR59490.1"/>
    </source>
</evidence>
<accession>A0A256ISE8</accession>
<organism evidence="1 2">
    <name type="scientific">Halorubrum ezzemoulense</name>
    <name type="common">Halorubrum chaoviator</name>
    <dbReference type="NCBI Taxonomy" id="337243"/>
    <lineage>
        <taxon>Archaea</taxon>
        <taxon>Methanobacteriati</taxon>
        <taxon>Methanobacteriota</taxon>
        <taxon>Stenosarchaea group</taxon>
        <taxon>Halobacteria</taxon>
        <taxon>Halobacteriales</taxon>
        <taxon>Haloferacaceae</taxon>
        <taxon>Halorubrum</taxon>
    </lineage>
</organism>
<sequence>MGKNLDRVGYDDFDLKLEYESFDDDELRALISDVASVWLECDDDDTCKELKYAIVNLELALGARIFDGL</sequence>
<gene>
    <name evidence="1" type="ORF">DJ83_12690</name>
</gene>
<dbReference type="AlphaFoldDB" id="A0A256ISE8"/>
<comment type="caution">
    <text evidence="1">The sequence shown here is derived from an EMBL/GenBank/DDBJ whole genome shotgun (WGS) entry which is preliminary data.</text>
</comment>
<dbReference type="EMBL" id="NHOW01000147">
    <property type="protein sequence ID" value="OYR59490.1"/>
    <property type="molecule type" value="Genomic_DNA"/>
</dbReference>
<dbReference type="Proteomes" id="UP000216409">
    <property type="component" value="Unassembled WGS sequence"/>
</dbReference>
<evidence type="ECO:0000313" key="2">
    <source>
        <dbReference type="Proteomes" id="UP000216409"/>
    </source>
</evidence>
<reference evidence="1 2" key="1">
    <citation type="journal article" date="2014" name="Front. Microbiol.">
        <title>Population and genomic analysis of the genus Halorubrum.</title>
        <authorList>
            <person name="Fullmer M.S."/>
            <person name="Soucy S.M."/>
            <person name="Swithers K.S."/>
            <person name="Makkay A.M."/>
            <person name="Wheeler R."/>
            <person name="Ventosa A."/>
            <person name="Gogarten J.P."/>
            <person name="Papke R.T."/>
        </authorList>
    </citation>
    <scope>NUCLEOTIDE SEQUENCE [LARGE SCALE GENOMIC DNA]</scope>
    <source>
        <strain evidence="1 2">LD3</strain>
    </source>
</reference>